<sequence length="73" mass="8497">MARGRKPGKRAHKTVKLSLPKKLYFILYGIAGNNEQKMNKLIRLIIEEKLENTTISELAQMLETPKKEEEKEE</sequence>
<proteinExistence type="predicted"/>
<accession>F0S340</accession>
<dbReference type="EMBL" id="CP002543">
    <property type="protein sequence ID" value="ADY73262.1"/>
    <property type="molecule type" value="Genomic_DNA"/>
</dbReference>
<reference evidence="1 2" key="1">
    <citation type="journal article" date="2011" name="Stand. Genomic Sci.">
        <title>Complete genome sequence of the thermophilic sulfur-reducer Desulfurobacterium thermolithotrophum type strain (BSA(T)) from a deep-sea hydrothermal vent.</title>
        <authorList>
            <person name="Goker M."/>
            <person name="Daligault H."/>
            <person name="Mwirichia R."/>
            <person name="Lapidus A."/>
            <person name="Lucas S."/>
            <person name="Deshpande S."/>
            <person name="Pagani I."/>
            <person name="Tapia R."/>
            <person name="Cheng J.F."/>
            <person name="Goodwin L."/>
            <person name="Pitluck S."/>
            <person name="Liolios K."/>
            <person name="Ivanova N."/>
            <person name="Mavromatis K."/>
            <person name="Mikhailova N."/>
            <person name="Pati A."/>
            <person name="Chen A."/>
            <person name="Palaniappan K."/>
            <person name="Han C."/>
            <person name="Land M."/>
            <person name="Hauser L."/>
            <person name="Pan C."/>
            <person name="Brambilla E.M."/>
            <person name="Rohde M."/>
            <person name="Spring S."/>
            <person name="Sikorski J."/>
            <person name="Wirth R."/>
            <person name="Detter J.C."/>
            <person name="Woyke T."/>
            <person name="Bristow J."/>
            <person name="Eisen J.A."/>
            <person name="Markowitz V."/>
            <person name="Hugenholtz P."/>
            <person name="Kyrpides N.C."/>
            <person name="Klenk H.P."/>
        </authorList>
    </citation>
    <scope>NUCLEOTIDE SEQUENCE [LARGE SCALE GENOMIC DNA]</scope>
    <source>
        <strain evidence="2">DSM 11699 / BSA</strain>
    </source>
</reference>
<evidence type="ECO:0000313" key="1">
    <source>
        <dbReference type="EMBL" id="ADY73262.1"/>
    </source>
</evidence>
<dbReference type="Proteomes" id="UP000007102">
    <property type="component" value="Chromosome"/>
</dbReference>
<protein>
    <submittedName>
        <fullName evidence="1">Uncharacterized protein</fullName>
    </submittedName>
</protein>
<dbReference type="OrthoDB" id="15642at2"/>
<dbReference type="AlphaFoldDB" id="F0S340"/>
<dbReference type="InParanoid" id="F0S340"/>
<keyword evidence="2" id="KW-1185">Reference proteome</keyword>
<dbReference type="eggNOG" id="ENOG5034B6J">
    <property type="taxonomic scope" value="Bacteria"/>
</dbReference>
<dbReference type="RefSeq" id="WP_013638219.1">
    <property type="nucleotide sequence ID" value="NC_015185.1"/>
</dbReference>
<reference evidence="2" key="2">
    <citation type="submission" date="2011-02" db="EMBL/GenBank/DDBJ databases">
        <title>The complete genome of Desulfurobacterium thermolithotrophum DSM 11699.</title>
        <authorList>
            <consortium name="US DOE Joint Genome Institute (JGI-PGF)"/>
            <person name="Lucas S."/>
            <person name="Copeland A."/>
            <person name="Lapidus A."/>
            <person name="Bruce D."/>
            <person name="Goodwin L."/>
            <person name="Pitluck S."/>
            <person name="Kyrpides N."/>
            <person name="Mavromatis K."/>
            <person name="Pagani I."/>
            <person name="Ivanova N."/>
            <person name="Mikhailova N."/>
            <person name="Daligault H."/>
            <person name="Detter J.C."/>
            <person name="Tapia R."/>
            <person name="Han C."/>
            <person name="Land M."/>
            <person name="Hauser L."/>
            <person name="Markowitz V."/>
            <person name="Cheng J.-F."/>
            <person name="Hugenholtz P."/>
            <person name="Woyke T."/>
            <person name="Wu D."/>
            <person name="Spring S."/>
            <person name="Brambilla E."/>
            <person name="Klenk H.-P."/>
            <person name="Eisen J.A."/>
        </authorList>
    </citation>
    <scope>NUCLEOTIDE SEQUENCE [LARGE SCALE GENOMIC DNA]</scope>
    <source>
        <strain evidence="2">DSM 11699 / BSA</strain>
    </source>
</reference>
<dbReference type="HOGENOM" id="CLU_2537977_0_0_0"/>
<organism evidence="1 2">
    <name type="scientific">Desulfurobacterium thermolithotrophum (strain DSM 11699 / BSA)</name>
    <dbReference type="NCBI Taxonomy" id="868864"/>
    <lineage>
        <taxon>Bacteria</taxon>
        <taxon>Pseudomonadati</taxon>
        <taxon>Aquificota</taxon>
        <taxon>Aquificia</taxon>
        <taxon>Desulfurobacteriales</taxon>
        <taxon>Desulfurobacteriaceae</taxon>
        <taxon>Desulfurobacterium</taxon>
    </lineage>
</organism>
<name>F0S340_DESTD</name>
<dbReference type="KEGG" id="dte:Dester_0611"/>
<dbReference type="STRING" id="868864.Dester_0611"/>
<gene>
    <name evidence="1" type="ordered locus">Dester_0611</name>
</gene>
<evidence type="ECO:0000313" key="2">
    <source>
        <dbReference type="Proteomes" id="UP000007102"/>
    </source>
</evidence>